<dbReference type="EMBL" id="JXTC01000190">
    <property type="protein sequence ID" value="PON82657.1"/>
    <property type="molecule type" value="Genomic_DNA"/>
</dbReference>
<proteinExistence type="predicted"/>
<protein>
    <submittedName>
        <fullName evidence="2">Terpene synthase, N-terminal domain containing protein</fullName>
    </submittedName>
</protein>
<dbReference type="InterPro" id="IPR008930">
    <property type="entry name" value="Terpenoid_cyclase/PrenylTrfase"/>
</dbReference>
<keyword evidence="3" id="KW-1185">Reference proteome</keyword>
<comment type="caution">
    <text evidence="2">The sequence shown here is derived from an EMBL/GenBank/DDBJ whole genome shotgun (WGS) entry which is preliminary data.</text>
</comment>
<dbReference type="GO" id="GO:0010333">
    <property type="term" value="F:terpene synthase activity"/>
    <property type="evidence" value="ECO:0007669"/>
    <property type="project" value="InterPro"/>
</dbReference>
<dbReference type="AlphaFoldDB" id="A0A2P5EAT1"/>
<name>A0A2P5EAT1_TREOI</name>
<dbReference type="Proteomes" id="UP000237000">
    <property type="component" value="Unassembled WGS sequence"/>
</dbReference>
<dbReference type="InterPro" id="IPR036965">
    <property type="entry name" value="Terpene_synth_N_sf"/>
</dbReference>
<gene>
    <name evidence="2" type="ORF">TorRG33x02_215860</name>
</gene>
<sequence length="75" mass="8534">ERMEKLEEKLKRMINKVEEDDTATLTQLELIDDIQRLGLGHPFEEDIRKALDRISSLEGFNDSGLVGRSLHATAP</sequence>
<evidence type="ECO:0000313" key="2">
    <source>
        <dbReference type="EMBL" id="PON82657.1"/>
    </source>
</evidence>
<organism evidence="2 3">
    <name type="scientific">Trema orientale</name>
    <name type="common">Charcoal tree</name>
    <name type="synonym">Celtis orientalis</name>
    <dbReference type="NCBI Taxonomy" id="63057"/>
    <lineage>
        <taxon>Eukaryota</taxon>
        <taxon>Viridiplantae</taxon>
        <taxon>Streptophyta</taxon>
        <taxon>Embryophyta</taxon>
        <taxon>Tracheophyta</taxon>
        <taxon>Spermatophyta</taxon>
        <taxon>Magnoliopsida</taxon>
        <taxon>eudicotyledons</taxon>
        <taxon>Gunneridae</taxon>
        <taxon>Pentapetalae</taxon>
        <taxon>rosids</taxon>
        <taxon>fabids</taxon>
        <taxon>Rosales</taxon>
        <taxon>Cannabaceae</taxon>
        <taxon>Trema</taxon>
    </lineage>
</organism>
<accession>A0A2P5EAT1</accession>
<dbReference type="Pfam" id="PF01397">
    <property type="entry name" value="Terpene_synth"/>
    <property type="match status" value="1"/>
</dbReference>
<evidence type="ECO:0000259" key="1">
    <source>
        <dbReference type="Pfam" id="PF01397"/>
    </source>
</evidence>
<dbReference type="InterPro" id="IPR001906">
    <property type="entry name" value="Terpene_synth_N"/>
</dbReference>
<dbReference type="SUPFAM" id="SSF48239">
    <property type="entry name" value="Terpenoid cyclases/Protein prenyltransferases"/>
    <property type="match status" value="1"/>
</dbReference>
<reference evidence="3" key="1">
    <citation type="submission" date="2016-06" db="EMBL/GenBank/DDBJ databases">
        <title>Parallel loss of symbiosis genes in relatives of nitrogen-fixing non-legume Parasponia.</title>
        <authorList>
            <person name="Van Velzen R."/>
            <person name="Holmer R."/>
            <person name="Bu F."/>
            <person name="Rutten L."/>
            <person name="Van Zeijl A."/>
            <person name="Liu W."/>
            <person name="Santuari L."/>
            <person name="Cao Q."/>
            <person name="Sharma T."/>
            <person name="Shen D."/>
            <person name="Roswanjaya Y."/>
            <person name="Wardhani T."/>
            <person name="Kalhor M.S."/>
            <person name="Jansen J."/>
            <person name="Van den Hoogen J."/>
            <person name="Gungor B."/>
            <person name="Hartog M."/>
            <person name="Hontelez J."/>
            <person name="Verver J."/>
            <person name="Yang W.-C."/>
            <person name="Schijlen E."/>
            <person name="Repin R."/>
            <person name="Schilthuizen M."/>
            <person name="Schranz E."/>
            <person name="Heidstra R."/>
            <person name="Miyata K."/>
            <person name="Fedorova E."/>
            <person name="Kohlen W."/>
            <person name="Bisseling T."/>
            <person name="Smit S."/>
            <person name="Geurts R."/>
        </authorList>
    </citation>
    <scope>NUCLEOTIDE SEQUENCE [LARGE SCALE GENOMIC DNA]</scope>
    <source>
        <strain evidence="3">cv. RG33-2</strain>
    </source>
</reference>
<evidence type="ECO:0000313" key="3">
    <source>
        <dbReference type="Proteomes" id="UP000237000"/>
    </source>
</evidence>
<feature type="non-terminal residue" evidence="2">
    <location>
        <position position="1"/>
    </location>
</feature>
<dbReference type="InParanoid" id="A0A2P5EAT1"/>
<dbReference type="OrthoDB" id="1936865at2759"/>
<feature type="domain" description="Terpene synthase N-terminal" evidence="1">
    <location>
        <begin position="2"/>
        <end position="74"/>
    </location>
</feature>
<dbReference type="Gene3D" id="1.50.10.130">
    <property type="entry name" value="Terpene synthase, N-terminal domain"/>
    <property type="match status" value="1"/>
</dbReference>